<evidence type="ECO:0000313" key="1">
    <source>
        <dbReference type="EMBL" id="KAK8210382.1"/>
    </source>
</evidence>
<keyword evidence="2" id="KW-1185">Reference proteome</keyword>
<dbReference type="Proteomes" id="UP001320706">
    <property type="component" value="Unassembled WGS sequence"/>
</dbReference>
<organism evidence="1 2">
    <name type="scientific">Zalaria obscura</name>
    <dbReference type="NCBI Taxonomy" id="2024903"/>
    <lineage>
        <taxon>Eukaryota</taxon>
        <taxon>Fungi</taxon>
        <taxon>Dikarya</taxon>
        <taxon>Ascomycota</taxon>
        <taxon>Pezizomycotina</taxon>
        <taxon>Dothideomycetes</taxon>
        <taxon>Dothideomycetidae</taxon>
        <taxon>Dothideales</taxon>
        <taxon>Zalariaceae</taxon>
        <taxon>Zalaria</taxon>
    </lineage>
</organism>
<proteinExistence type="predicted"/>
<gene>
    <name evidence="1" type="ORF">M8818_003552</name>
</gene>
<comment type="caution">
    <text evidence="1">The sequence shown here is derived from an EMBL/GenBank/DDBJ whole genome shotgun (WGS) entry which is preliminary data.</text>
</comment>
<sequence length="564" mass="60951">MAALVSWALPQLSRLLPLDEDSLKQIITYTDTLPKDVAAEHLKNLLGDSPQAFEFISSFNTRRQKAPAEATPVSQPSRSANASPANGSASEAPRSRPRPQKKKANIHALPARQVENRGNVTGAYIKRDEEDYMSSSSRQRKQKEPPLANTLALRQKPDAVQTPVPTTSTMASKPPPSAAGSLISDALSAPSSKKGTPKGSRSSSPAKAKVTISGGTAMHGASTALSDLDSAIRSLELQTNPSLSDSDNSKRRCNCMATRHPLLTIAPNCLHCGKIICVKEGLGPCTFCNTPLLSSQELSSIIRVLKDERGVERQNAHNAAHKRAEVSAKPRAYTGRDFLSQPSSARPSPLSSNAPSDAEDEDVADSAMAKAKLHRDKLLGFQAQNAKRTTIHDEAADFDIPVSGTNMWASPAERAKQLKQQQKVLREMEWNARPEWEKRRVVASIDVVGGKIVRKMAEVEGPADRDDDHDDDQAEDGVMDGGAVAGGGEKGGAFSHNPLMGALIRPVAKADKGKRKHDDGEVKKSMWRRVQDDNDDNEQWILDGGAYGGRIEGRRLGEEEHAFG</sequence>
<dbReference type="EMBL" id="JAMKPW020000015">
    <property type="protein sequence ID" value="KAK8210382.1"/>
    <property type="molecule type" value="Genomic_DNA"/>
</dbReference>
<evidence type="ECO:0000313" key="2">
    <source>
        <dbReference type="Proteomes" id="UP001320706"/>
    </source>
</evidence>
<protein>
    <submittedName>
        <fullName evidence="1">Uncharacterized protein</fullName>
    </submittedName>
</protein>
<accession>A0ACC3SHK6</accession>
<reference evidence="1" key="1">
    <citation type="submission" date="2024-02" db="EMBL/GenBank/DDBJ databases">
        <title>Metagenome Assembled Genome of Zalaria obscura JY119.</title>
        <authorList>
            <person name="Vighnesh L."/>
            <person name="Jagadeeshwari U."/>
            <person name="Venkata Ramana C."/>
            <person name="Sasikala C."/>
        </authorList>
    </citation>
    <scope>NUCLEOTIDE SEQUENCE</scope>
    <source>
        <strain evidence="1">JY119</strain>
    </source>
</reference>
<name>A0ACC3SHK6_9PEZI</name>